<keyword evidence="1" id="KW-0677">Repeat</keyword>
<evidence type="ECO:0000256" key="1">
    <source>
        <dbReference type="ARBA" id="ARBA00022737"/>
    </source>
</evidence>
<dbReference type="InterPro" id="IPR011044">
    <property type="entry name" value="Quino_amine_DH_bsu"/>
</dbReference>
<dbReference type="Gene3D" id="2.130.10.10">
    <property type="entry name" value="YVTN repeat-like/Quinoprotein amine dehydrogenase"/>
    <property type="match status" value="1"/>
</dbReference>
<dbReference type="InterPro" id="IPR015943">
    <property type="entry name" value="WD40/YVTN_repeat-like_dom_sf"/>
</dbReference>
<evidence type="ECO:0000256" key="2">
    <source>
        <dbReference type="PROSITE-ProRule" id="PRU00504"/>
    </source>
</evidence>
<reference evidence="3" key="2">
    <citation type="submission" date="2020-11" db="EMBL/GenBank/DDBJ databases">
        <authorList>
            <person name="McCartney M.A."/>
            <person name="Auch B."/>
            <person name="Kono T."/>
            <person name="Mallez S."/>
            <person name="Becker A."/>
            <person name="Gohl D.M."/>
            <person name="Silverstein K.A.T."/>
            <person name="Koren S."/>
            <person name="Bechman K.B."/>
            <person name="Herman A."/>
            <person name="Abrahante J.E."/>
            <person name="Garbe J."/>
        </authorList>
    </citation>
    <scope>NUCLEOTIDE SEQUENCE</scope>
    <source>
        <strain evidence="3">Duluth1</strain>
        <tissue evidence="3">Whole animal</tissue>
    </source>
</reference>
<dbReference type="PROSITE" id="PS51125">
    <property type="entry name" value="NHL"/>
    <property type="match status" value="1"/>
</dbReference>
<feature type="repeat" description="NHL" evidence="2">
    <location>
        <begin position="18"/>
        <end position="56"/>
    </location>
</feature>
<dbReference type="InterPro" id="IPR001258">
    <property type="entry name" value="NHL_repeat"/>
</dbReference>
<reference evidence="3" key="1">
    <citation type="journal article" date="2019" name="bioRxiv">
        <title>The Genome of the Zebra Mussel, Dreissena polymorpha: A Resource for Invasive Species Research.</title>
        <authorList>
            <person name="McCartney M.A."/>
            <person name="Auch B."/>
            <person name="Kono T."/>
            <person name="Mallez S."/>
            <person name="Zhang Y."/>
            <person name="Obille A."/>
            <person name="Becker A."/>
            <person name="Abrahante J.E."/>
            <person name="Garbe J."/>
            <person name="Badalamenti J.P."/>
            <person name="Herman A."/>
            <person name="Mangelson H."/>
            <person name="Liachko I."/>
            <person name="Sullivan S."/>
            <person name="Sone E.D."/>
            <person name="Koren S."/>
            <person name="Silverstein K.A.T."/>
            <person name="Beckman K.B."/>
            <person name="Gohl D.M."/>
        </authorList>
    </citation>
    <scope>NUCLEOTIDE SEQUENCE</scope>
    <source>
        <strain evidence="3">Duluth1</strain>
        <tissue evidence="3">Whole animal</tissue>
    </source>
</reference>
<evidence type="ECO:0000313" key="3">
    <source>
        <dbReference type="EMBL" id="KAH3735910.1"/>
    </source>
</evidence>
<keyword evidence="4" id="KW-1185">Reference proteome</keyword>
<organism evidence="3 4">
    <name type="scientific">Dreissena polymorpha</name>
    <name type="common">Zebra mussel</name>
    <name type="synonym">Mytilus polymorpha</name>
    <dbReference type="NCBI Taxonomy" id="45954"/>
    <lineage>
        <taxon>Eukaryota</taxon>
        <taxon>Metazoa</taxon>
        <taxon>Spiralia</taxon>
        <taxon>Lophotrochozoa</taxon>
        <taxon>Mollusca</taxon>
        <taxon>Bivalvia</taxon>
        <taxon>Autobranchia</taxon>
        <taxon>Heteroconchia</taxon>
        <taxon>Euheterodonta</taxon>
        <taxon>Imparidentia</taxon>
        <taxon>Neoheterodontei</taxon>
        <taxon>Myida</taxon>
        <taxon>Dreissenoidea</taxon>
        <taxon>Dreissenidae</taxon>
        <taxon>Dreissena</taxon>
    </lineage>
</organism>
<proteinExistence type="predicted"/>
<evidence type="ECO:0000313" key="4">
    <source>
        <dbReference type="Proteomes" id="UP000828390"/>
    </source>
</evidence>
<gene>
    <name evidence="3" type="ORF">DPMN_042471</name>
</gene>
<dbReference type="SUPFAM" id="SSF50969">
    <property type="entry name" value="YVTN repeat-like/Quinoprotein amine dehydrogenase"/>
    <property type="match status" value="1"/>
</dbReference>
<dbReference type="Proteomes" id="UP000828390">
    <property type="component" value="Unassembled WGS sequence"/>
</dbReference>
<sequence length="195" mass="21757">MNPDHVMTVKSKCEYMVRISSDGNQTNRISGICCLPSGQVIVTDEINRKVKLLDQHYNVCTHCDVSNNPSGICQITSTEVAVSLNSEVQFISVSNGKLVKGRKFKLPHDASCIAHHQGVLYVTGLNALYQYTLTGSLVKKLYEDNNYRVWKCAVNPAGDRIYVTTSEIFWAHLTLHGKDRLITLSTDGTLIIHFL</sequence>
<protein>
    <submittedName>
        <fullName evidence="3">Uncharacterized protein</fullName>
    </submittedName>
</protein>
<dbReference type="AlphaFoldDB" id="A0A9D4HUS3"/>
<accession>A0A9D4HUS3</accession>
<comment type="caution">
    <text evidence="3">The sequence shown here is derived from an EMBL/GenBank/DDBJ whole genome shotgun (WGS) entry which is preliminary data.</text>
</comment>
<name>A0A9D4HUS3_DREPO</name>
<dbReference type="EMBL" id="JAIWYP010000011">
    <property type="protein sequence ID" value="KAH3735910.1"/>
    <property type="molecule type" value="Genomic_DNA"/>
</dbReference>